<evidence type="ECO:0000313" key="20">
    <source>
        <dbReference type="Proteomes" id="UP000815677"/>
    </source>
</evidence>
<evidence type="ECO:0000256" key="17">
    <source>
        <dbReference type="SAM" id="MobiDB-lite"/>
    </source>
</evidence>
<dbReference type="Gene3D" id="3.40.50.1820">
    <property type="entry name" value="alpha/beta hydrolase"/>
    <property type="match status" value="1"/>
</dbReference>
<keyword evidence="7 14" id="KW-0963">Cytoplasm</keyword>
<feature type="binding site" evidence="14">
    <location>
        <position position="508"/>
    </location>
    <ligand>
        <name>a divalent metal cation</name>
        <dbReference type="ChEBI" id="CHEBI:60240"/>
        <label>2</label>
        <note>catalytic</note>
    </ligand>
</feature>
<comment type="similarity">
    <text evidence="5">Belongs to the HTP reductase family.</text>
</comment>
<dbReference type="InterPro" id="IPR002734">
    <property type="entry name" value="RibDG_C"/>
</dbReference>
<feature type="compositionally biased region" description="Basic residues" evidence="17">
    <location>
        <begin position="273"/>
        <end position="286"/>
    </location>
</feature>
<dbReference type="InterPro" id="IPR003105">
    <property type="entry name" value="SRA_YDG"/>
</dbReference>
<evidence type="ECO:0000256" key="6">
    <source>
        <dbReference type="ARBA" id="ARBA00022438"/>
    </source>
</evidence>
<feature type="binding site" evidence="14">
    <location>
        <position position="439"/>
    </location>
    <ligand>
        <name>a divalent metal cation</name>
        <dbReference type="ChEBI" id="CHEBI:60240"/>
        <label>1</label>
    </ligand>
</feature>
<comment type="function">
    <text evidence="14 16">Cotranslationally removes the N-terminal methionine from nascent proteins. The N-terminal methionine is often cleaved when the second residue in the primary sequence is small and uncharged (Met-Ala-, Cys, Gly, Pro, Ser, Thr, or Val).</text>
</comment>
<feature type="compositionally biased region" description="Acidic residues" evidence="17">
    <location>
        <begin position="1678"/>
        <end position="1692"/>
    </location>
</feature>
<dbReference type="SUPFAM" id="SSF53597">
    <property type="entry name" value="Dihydrofolate reductase-like"/>
    <property type="match status" value="1"/>
</dbReference>
<dbReference type="InterPro" id="IPR024072">
    <property type="entry name" value="DHFR-like_dom_sf"/>
</dbReference>
<dbReference type="SMART" id="SM00466">
    <property type="entry name" value="SRA"/>
    <property type="match status" value="1"/>
</dbReference>
<evidence type="ECO:0000259" key="18">
    <source>
        <dbReference type="PROSITE" id="PS51015"/>
    </source>
</evidence>
<evidence type="ECO:0000313" key="19">
    <source>
        <dbReference type="EMBL" id="GAT57450.1"/>
    </source>
</evidence>
<dbReference type="HAMAP" id="MF_03175">
    <property type="entry name" value="MetAP_2_euk"/>
    <property type="match status" value="1"/>
</dbReference>
<dbReference type="CDD" id="cd01088">
    <property type="entry name" value="MetAP2"/>
    <property type="match status" value="1"/>
</dbReference>
<comment type="catalytic activity">
    <reaction evidence="13">
        <text>2,5-diamino-6-(1-D-ribitylamino)pyrimidin-4(3H)-one 5'-phosphate + NADP(+) = 2,5-diamino-6-(1-D-ribosylamino)pyrimidin-4(3H)-one 5'-phosphate + NADPH + H(+)</text>
        <dbReference type="Rhea" id="RHEA:27278"/>
        <dbReference type="ChEBI" id="CHEBI:15378"/>
        <dbReference type="ChEBI" id="CHEBI:57783"/>
        <dbReference type="ChEBI" id="CHEBI:58349"/>
        <dbReference type="ChEBI" id="CHEBI:58890"/>
        <dbReference type="ChEBI" id="CHEBI:59545"/>
        <dbReference type="EC" id="1.1.1.302"/>
    </reaction>
</comment>
<dbReference type="InterPro" id="IPR036390">
    <property type="entry name" value="WH_DNA-bd_sf"/>
</dbReference>
<keyword evidence="6 14" id="KW-0031">Aminopeptidase</keyword>
<dbReference type="SUPFAM" id="SSF53474">
    <property type="entry name" value="alpha/beta-Hydrolases"/>
    <property type="match status" value="1"/>
</dbReference>
<feature type="binding site" evidence="14">
    <location>
        <position position="544"/>
    </location>
    <ligand>
        <name>a divalent metal cation</name>
        <dbReference type="ChEBI" id="CHEBI:60240"/>
        <label>2</label>
        <note>catalytic</note>
    </ligand>
</feature>
<dbReference type="InterPro" id="IPR013094">
    <property type="entry name" value="AB_hydrolase_3"/>
</dbReference>
<reference evidence="19" key="1">
    <citation type="submission" date="2014-09" db="EMBL/GenBank/DDBJ databases">
        <title>Genome sequence of the luminous mushroom Mycena chlorophos for searching fungal bioluminescence genes.</title>
        <authorList>
            <person name="Tanaka Y."/>
            <person name="Kasuga D."/>
            <person name="Oba Y."/>
            <person name="Hase S."/>
            <person name="Sato K."/>
            <person name="Oba Y."/>
            <person name="Sakakibara Y."/>
        </authorList>
    </citation>
    <scope>NUCLEOTIDE SEQUENCE</scope>
</reference>
<keyword evidence="11 15" id="KW-0539">Nucleus</keyword>
<evidence type="ECO:0000256" key="15">
    <source>
        <dbReference type="PROSITE-ProRule" id="PRU00358"/>
    </source>
</evidence>
<feature type="binding site" evidence="14">
    <location>
        <position position="516"/>
    </location>
    <ligand>
        <name>substrate</name>
    </ligand>
</feature>
<evidence type="ECO:0000256" key="5">
    <source>
        <dbReference type="ARBA" id="ARBA00009723"/>
    </source>
</evidence>
<dbReference type="PANTHER" id="PTHR45777">
    <property type="entry name" value="METHIONINE AMINOPEPTIDASE 2"/>
    <property type="match status" value="1"/>
</dbReference>
<dbReference type="SUPFAM" id="SSF46785">
    <property type="entry name" value="Winged helix' DNA-binding domain"/>
    <property type="match status" value="1"/>
</dbReference>
<dbReference type="InterPro" id="IPR002468">
    <property type="entry name" value="Pept_M24A_MAP2"/>
</dbReference>
<feature type="region of interest" description="Disordered" evidence="17">
    <location>
        <begin position="238"/>
        <end position="309"/>
    </location>
</feature>
<evidence type="ECO:0000256" key="14">
    <source>
        <dbReference type="HAMAP-Rule" id="MF_03175"/>
    </source>
</evidence>
<comment type="catalytic activity">
    <reaction evidence="1 14 16">
        <text>Release of N-terminal amino acids, preferentially methionine, from peptides and arylamides.</text>
        <dbReference type="EC" id="3.4.11.18"/>
    </reaction>
</comment>
<dbReference type="InterPro" id="IPR015947">
    <property type="entry name" value="PUA-like_sf"/>
</dbReference>
<dbReference type="InterPro" id="IPR050247">
    <property type="entry name" value="Met_Aminopeptidase_Type2"/>
</dbReference>
<dbReference type="Pfam" id="PF01872">
    <property type="entry name" value="RibD_C"/>
    <property type="match status" value="1"/>
</dbReference>
<dbReference type="EMBL" id="DF849461">
    <property type="protein sequence ID" value="GAT57450.1"/>
    <property type="molecule type" value="Genomic_DNA"/>
</dbReference>
<comment type="similarity">
    <text evidence="14">Belongs to the peptidase M24A family. Methionine aminopeptidase eukaryotic type 2 subfamily.</text>
</comment>
<comment type="function">
    <text evidence="4">Catalyzes an early step in riboflavin biosynthesis, the NADPH-dependent reduction of the ribose side chain of 2,5-diamino-6-ribosylamino-4(3H)-pyrimidinone 5'-phosphate, yielding 2,5-diamino-6-ribitylamino-4(3H)-pyrimidinone 5'-phosphate.</text>
</comment>
<dbReference type="Gene3D" id="3.40.430.10">
    <property type="entry name" value="Dihydrofolate Reductase, subunit A"/>
    <property type="match status" value="1"/>
</dbReference>
<comment type="caution">
    <text evidence="14">Lacks conserved residue(s) required for the propagation of feature annotation.</text>
</comment>
<evidence type="ECO:0000256" key="9">
    <source>
        <dbReference type="ARBA" id="ARBA00022723"/>
    </source>
</evidence>
<evidence type="ECO:0000256" key="1">
    <source>
        <dbReference type="ARBA" id="ARBA00000294"/>
    </source>
</evidence>
<feature type="compositionally biased region" description="Acidic residues" evidence="17">
    <location>
        <begin position="1157"/>
        <end position="1172"/>
    </location>
</feature>
<protein>
    <recommendedName>
        <fullName evidence="14">Methionine aminopeptidase 2</fullName>
        <shortName evidence="14">MAP 2</shortName>
        <shortName evidence="14">MetAP 2</shortName>
        <ecNumber evidence="14">3.4.11.18</ecNumber>
    </recommendedName>
    <alternativeName>
        <fullName evidence="14">Peptidase M</fullName>
    </alternativeName>
</protein>
<evidence type="ECO:0000256" key="4">
    <source>
        <dbReference type="ARBA" id="ARBA00003555"/>
    </source>
</evidence>
<feature type="region of interest" description="Disordered" evidence="17">
    <location>
        <begin position="1228"/>
        <end position="1253"/>
    </location>
</feature>
<dbReference type="Pfam" id="PF07859">
    <property type="entry name" value="Abhydrolase_3"/>
    <property type="match status" value="1"/>
</dbReference>
<dbReference type="InterPro" id="IPR029058">
    <property type="entry name" value="AB_hydrolase_fold"/>
</dbReference>
<dbReference type="Pfam" id="PF00557">
    <property type="entry name" value="Peptidase_M24"/>
    <property type="match status" value="1"/>
</dbReference>
<dbReference type="Gene3D" id="3.90.230.10">
    <property type="entry name" value="Creatinase/methionine aminopeptidase superfamily"/>
    <property type="match status" value="1"/>
</dbReference>
<feature type="binding site" evidence="14">
    <location>
        <position position="439"/>
    </location>
    <ligand>
        <name>a divalent metal cation</name>
        <dbReference type="ChEBI" id="CHEBI:60240"/>
        <label>2</label>
        <note>catalytic</note>
    </ligand>
</feature>
<dbReference type="SUPFAM" id="SSF88697">
    <property type="entry name" value="PUA domain-like"/>
    <property type="match status" value="1"/>
</dbReference>
<feature type="region of interest" description="Disordered" evidence="17">
    <location>
        <begin position="1144"/>
        <end position="1215"/>
    </location>
</feature>
<feature type="compositionally biased region" description="Basic residues" evidence="17">
    <location>
        <begin position="1239"/>
        <end position="1251"/>
    </location>
</feature>
<dbReference type="InterPro" id="IPR036987">
    <property type="entry name" value="SRA-YDG_sf"/>
</dbReference>
<evidence type="ECO:0000256" key="10">
    <source>
        <dbReference type="ARBA" id="ARBA00022801"/>
    </source>
</evidence>
<evidence type="ECO:0000256" key="13">
    <source>
        <dbReference type="ARBA" id="ARBA00049020"/>
    </source>
</evidence>
<dbReference type="EC" id="3.4.11.18" evidence="14"/>
<dbReference type="InterPro" id="IPR001714">
    <property type="entry name" value="Pept_M24_MAP"/>
</dbReference>
<dbReference type="Pfam" id="PF02182">
    <property type="entry name" value="SAD_SRA"/>
    <property type="match status" value="1"/>
</dbReference>
<keyword evidence="9 14" id="KW-0479">Metal-binding</keyword>
<dbReference type="PROSITE" id="PS51015">
    <property type="entry name" value="YDG"/>
    <property type="match status" value="1"/>
</dbReference>
<accession>A0ABQ0M2C6</accession>
<evidence type="ECO:0000256" key="3">
    <source>
        <dbReference type="ARBA" id="ARBA00001954"/>
    </source>
</evidence>
<keyword evidence="8 14" id="KW-0645">Protease</keyword>
<comment type="catalytic activity">
    <reaction evidence="12">
        <text>2,5-diamino-6-(1-D-ribitylamino)pyrimidin-4(3H)-one 5'-phosphate + NAD(+) = 2,5-diamino-6-(1-D-ribosylamino)pyrimidin-4(3H)-one 5'-phosphate + NADH + H(+)</text>
        <dbReference type="Rhea" id="RHEA:27274"/>
        <dbReference type="ChEBI" id="CHEBI:15378"/>
        <dbReference type="ChEBI" id="CHEBI:57540"/>
        <dbReference type="ChEBI" id="CHEBI:57945"/>
        <dbReference type="ChEBI" id="CHEBI:58890"/>
        <dbReference type="ChEBI" id="CHEBI:59545"/>
        <dbReference type="EC" id="1.1.1.302"/>
    </reaction>
</comment>
<dbReference type="Gene3D" id="2.30.280.10">
    <property type="entry name" value="SRA-YDG"/>
    <property type="match status" value="1"/>
</dbReference>
<keyword evidence="20" id="KW-1185">Reference proteome</keyword>
<comment type="cofactor">
    <cofactor evidence="3">
        <name>Fe(2+)</name>
        <dbReference type="ChEBI" id="CHEBI:29033"/>
    </cofactor>
</comment>
<evidence type="ECO:0000256" key="2">
    <source>
        <dbReference type="ARBA" id="ARBA00001936"/>
    </source>
</evidence>
<evidence type="ECO:0000256" key="12">
    <source>
        <dbReference type="ARBA" id="ARBA00047550"/>
    </source>
</evidence>
<feature type="region of interest" description="Disordered" evidence="17">
    <location>
        <begin position="1653"/>
        <end position="1692"/>
    </location>
</feature>
<feature type="compositionally biased region" description="Low complexity" evidence="17">
    <location>
        <begin position="1202"/>
        <end position="1213"/>
    </location>
</feature>
<gene>
    <name evidence="19" type="ORF">MCHLO_13981</name>
</gene>
<feature type="region of interest" description="Disordered" evidence="17">
    <location>
        <begin position="1362"/>
        <end position="1427"/>
    </location>
</feature>
<dbReference type="SUPFAM" id="SSF55920">
    <property type="entry name" value="Creatinase/aminopeptidase"/>
    <property type="match status" value="1"/>
</dbReference>
<comment type="cofactor">
    <cofactor evidence="14">
        <name>Co(2+)</name>
        <dbReference type="ChEBI" id="CHEBI:48828"/>
    </cofactor>
    <cofactor evidence="14">
        <name>Zn(2+)</name>
        <dbReference type="ChEBI" id="CHEBI:29105"/>
    </cofactor>
    <cofactor evidence="14">
        <name>Mn(2+)</name>
        <dbReference type="ChEBI" id="CHEBI:29035"/>
    </cofactor>
    <cofactor evidence="14">
        <name>Fe(2+)</name>
        <dbReference type="ChEBI" id="CHEBI:29033"/>
    </cofactor>
    <text evidence="14">Binds 2 divalent metal cations per subunit. Has a high-affinity and a low affinity metal-binding site. The true nature of the physiological cofactor is under debate. The enzyme is active with cobalt, zinc, manganese or divalent iron ions. Most likely, methionine aminopeptidases function as mononuclear Fe(2+)-metalloproteases under physiological conditions, and the catalytically relevant metal-binding site has been assigned to the histidine-containing high-affinity site.</text>
</comment>
<feature type="binding site" evidence="14">
    <location>
        <position position="408"/>
    </location>
    <ligand>
        <name>substrate</name>
    </ligand>
</feature>
<dbReference type="PRINTS" id="PR00599">
    <property type="entry name" value="MAPEPTIDASE"/>
</dbReference>
<dbReference type="NCBIfam" id="TIGR00501">
    <property type="entry name" value="met_pdase_II"/>
    <property type="match status" value="1"/>
</dbReference>
<dbReference type="PANTHER" id="PTHR45777:SF2">
    <property type="entry name" value="METHIONINE AMINOPEPTIDASE 2"/>
    <property type="match status" value="1"/>
</dbReference>
<organism evidence="19 20">
    <name type="scientific">Mycena chlorophos</name>
    <name type="common">Agaric fungus</name>
    <name type="synonym">Agaricus chlorophos</name>
    <dbReference type="NCBI Taxonomy" id="658473"/>
    <lineage>
        <taxon>Eukaryota</taxon>
        <taxon>Fungi</taxon>
        <taxon>Dikarya</taxon>
        <taxon>Basidiomycota</taxon>
        <taxon>Agaricomycotina</taxon>
        <taxon>Agaricomycetes</taxon>
        <taxon>Agaricomycetidae</taxon>
        <taxon>Agaricales</taxon>
        <taxon>Marasmiineae</taxon>
        <taxon>Mycenaceae</taxon>
        <taxon>Mycena</taxon>
    </lineage>
</organism>
<name>A0ABQ0M2C6_MYCCL</name>
<dbReference type="Gene3D" id="1.10.10.10">
    <property type="entry name" value="Winged helix-like DNA-binding domain superfamily/Winged helix DNA-binding domain"/>
    <property type="match status" value="1"/>
</dbReference>
<evidence type="ECO:0000256" key="7">
    <source>
        <dbReference type="ARBA" id="ARBA00022490"/>
    </source>
</evidence>
<dbReference type="Proteomes" id="UP000815677">
    <property type="component" value="Unassembled WGS sequence"/>
</dbReference>
<evidence type="ECO:0000256" key="16">
    <source>
        <dbReference type="RuleBase" id="RU003653"/>
    </source>
</evidence>
<dbReference type="InterPro" id="IPR036005">
    <property type="entry name" value="Creatinase/aminopeptidase-like"/>
</dbReference>
<dbReference type="InterPro" id="IPR036388">
    <property type="entry name" value="WH-like_DNA-bd_sf"/>
</dbReference>
<evidence type="ECO:0000256" key="8">
    <source>
        <dbReference type="ARBA" id="ARBA00022670"/>
    </source>
</evidence>
<feature type="domain" description="YDG" evidence="18">
    <location>
        <begin position="1467"/>
        <end position="1651"/>
    </location>
</feature>
<feature type="binding site" evidence="14">
    <location>
        <position position="428"/>
    </location>
    <ligand>
        <name>a divalent metal cation</name>
        <dbReference type="ChEBI" id="CHEBI:60240"/>
        <label>1</label>
    </ligand>
</feature>
<keyword evidence="10 14" id="KW-0378">Hydrolase</keyword>
<comment type="cofactor">
    <cofactor evidence="2">
        <name>Mn(2+)</name>
        <dbReference type="ChEBI" id="CHEBI:29035"/>
    </cofactor>
</comment>
<feature type="compositionally biased region" description="Acidic residues" evidence="17">
    <location>
        <begin position="249"/>
        <end position="262"/>
    </location>
</feature>
<proteinExistence type="inferred from homology"/>
<evidence type="ECO:0000256" key="11">
    <source>
        <dbReference type="ARBA" id="ARBA00023242"/>
    </source>
</evidence>
<comment type="subcellular location">
    <subcellularLocation>
        <location evidence="14">Cytoplasm</location>
    </subcellularLocation>
    <subcellularLocation>
        <location evidence="15">Nucleus</location>
    </subcellularLocation>
</comment>
<dbReference type="InterPro" id="IPR000994">
    <property type="entry name" value="Pept_M24"/>
</dbReference>
<sequence length="1692" mass="185043">MTPPAYLANLMAAEAPPYFRPRVTLTFAQSLDGKIAGAGSTQLVLSGKESLVMTHWLRTLHDGILVGIATALNDDPQLNTRHLPPSDHPRPNPRPIVLDGSLRLPTTCKLLKNYSGGTGRRPWIVAVQPSNAQADWQTRFDALTAAGAKILLIEHNSDRTSGALAVLRAEGIRSLMVEGGARVIESFLRSGCVDTLLITTAPVLVGGEGVGYTVPPNTKHEVITCTCSILRPAMTADAVAASSPPAPDPDLEDAEDDVDDENPTGAAGTDAAKKKKKKKKPKKKAAKPTQSDPPRVPLSQFFPSGGYPLGEIQDYKDDNLWRTTSEEKRQLDRLTMEDPETTYESIRKGAEVHRLVRQHARRNIRPGMSLTEIAENIEAGTRALVDGDGLDAGVGFPTGVNLNSCAAHFTPNAGDTTILKMGDIMKVDIGVHVKGRILDSAFTMSWAPEYDQLIEAVKAATNTGIREAGIDVRLGELGGLIQETMESYEVDIGGKIYPVKAIENLSGHTITPYQIHGGAKGKSVPLIKTNDQTRMEEGDYFAIETFGSTGRGRVVEQGDCSHYARIYDVPNVPLRLTSAKTLLKTINKHFGTLPFCRRYLDRVGESKYLLALNHLVSQGIVNSYPPLFDQIGRLSPEETIISPVCIVARAIGRWAAVPRTFTAPSKWGIVFVRAARLKSLSDPHRACFLPTAMALLSWPWSAAESTPDVDEPPRPVLTHFDKPGVVPPSARVEANLKLAQRAPIRMWHMWKYGLVVASKSVEMCGAVLAHNIYGPRRPSWGIEMTLITSFMRGAGQHSALVDIATIRMAMGLSGLIPLPSDALVTPVTFKVRRRGLRGLLADLDAAEDGTRELSGEWVVGRRTWQRLQAEWKSQQRQRPKTERVVLYIHGGAYYLSSAAGQRLISIPLSKYTDARVFALDYRLAPETTFPGPLHDAVTAYLRLVEDLHIPPANIIVCGDSAGGGLALALLLYLRDNDYPLPSSAILMSPWVDLTMSCDSWSSNAAFDVVPIPVETNHMHPIALYLGDRIEEYLTHPYASPLFGDFTGLPPLLIQVGDAEVLRDEIALLAHKATLHGVEVRHELYQDCIHIFQIYPFLDASHRAFLSIRHFVRTMLPQLRSAKTLGSKAEEGLELEIDTEKATVVRGDGAESETVKEDLEEEERTESDPEEVATAEAKYYPSWVALASPPPTDESETDDEAAKTVPATPAATPASTLRRIRSAVSVIIPSTNNNPTRPPLTRHRSQHRRSSSHTHLPTLAAFTMMSPPPSPSIRKRADSTASHPDITKLVENWTSSGPANETLVYRPAPVAHQNVDSRIKDASPPALPGQETRVRMVSDYERQRLANIQRNKALLLSLGLDKPAFEPTEPKRAPKKAAPKKRQAEDAPEGELAPKAPRTESVSAPVNSDGPRRSARHAGKTVDYKGENLKLNTPVSASVKAGLRSLEDLGPQGREEGSKRIHNPKTYGSIPGVAVGTWWDSRVACSADSIHAPTVAGITCGPQGAYSVALSGGYPDDVDYGYAFTYTGSGGRELKGTKAKPKNLRTAPQTFDQSFDWPFNSALQVPQQRIPRARYRYRSSIFLEVQRVAQPRFHSQKAAKTKKPVRVIRGFKLKSPYAPYEGYRYDGLYCVEKTWTEQGVEGFLVCKAAFKRLPGQPPLPRRAEGDVGVERAAGTAPVDAEEEEEGSDDELGI</sequence>